<dbReference type="PANTHER" id="PTHR34109">
    <property type="entry name" value="BNAUNNG04460D PROTEIN-RELATED"/>
    <property type="match status" value="1"/>
</dbReference>
<protein>
    <submittedName>
        <fullName evidence="2">VOC family protein</fullName>
    </submittedName>
</protein>
<dbReference type="InterPro" id="IPR004360">
    <property type="entry name" value="Glyas_Fos-R_dOase_dom"/>
</dbReference>
<accession>A0A417Y0H7</accession>
<dbReference type="SUPFAM" id="SSF54593">
    <property type="entry name" value="Glyoxalase/Bleomycin resistance protein/Dihydroxybiphenyl dioxygenase"/>
    <property type="match status" value="1"/>
</dbReference>
<dbReference type="InterPro" id="IPR037523">
    <property type="entry name" value="VOC_core"/>
</dbReference>
<evidence type="ECO:0000313" key="3">
    <source>
        <dbReference type="Proteomes" id="UP000283644"/>
    </source>
</evidence>
<name>A0A417Y0H7_9ACTN</name>
<organism evidence="2 3">
    <name type="scientific">Nocardioides immobilis</name>
    <dbReference type="NCBI Taxonomy" id="2049295"/>
    <lineage>
        <taxon>Bacteria</taxon>
        <taxon>Bacillati</taxon>
        <taxon>Actinomycetota</taxon>
        <taxon>Actinomycetes</taxon>
        <taxon>Propionibacteriales</taxon>
        <taxon>Nocardioidaceae</taxon>
        <taxon>Nocardioides</taxon>
    </lineage>
</organism>
<dbReference type="Proteomes" id="UP000283644">
    <property type="component" value="Unassembled WGS sequence"/>
</dbReference>
<comment type="caution">
    <text evidence="2">The sequence shown here is derived from an EMBL/GenBank/DDBJ whole genome shotgun (WGS) entry which is preliminary data.</text>
</comment>
<evidence type="ECO:0000259" key="1">
    <source>
        <dbReference type="PROSITE" id="PS51819"/>
    </source>
</evidence>
<dbReference type="OrthoDB" id="9795306at2"/>
<dbReference type="RefSeq" id="WP_118926239.1">
    <property type="nucleotide sequence ID" value="NZ_QXGH01000019.1"/>
</dbReference>
<dbReference type="EMBL" id="QXGH01000019">
    <property type="protein sequence ID" value="RHW26133.1"/>
    <property type="molecule type" value="Genomic_DNA"/>
</dbReference>
<reference evidence="2 3" key="1">
    <citation type="submission" date="2018-09" db="EMBL/GenBank/DDBJ databases">
        <title>Genome sequencing of Nocardioides immobilis CCTCC AB 2017083 for comparison to Nocardioides silvaticus.</title>
        <authorList>
            <person name="Li C."/>
            <person name="Wang G."/>
        </authorList>
    </citation>
    <scope>NUCLEOTIDE SEQUENCE [LARGE SCALE GENOMIC DNA]</scope>
    <source>
        <strain evidence="2 3">CCTCC AB 2017083</strain>
    </source>
</reference>
<dbReference type="Gene3D" id="3.10.180.10">
    <property type="entry name" value="2,3-Dihydroxybiphenyl 1,2-Dioxygenase, domain 1"/>
    <property type="match status" value="1"/>
</dbReference>
<dbReference type="InterPro" id="IPR029068">
    <property type="entry name" value="Glyas_Bleomycin-R_OHBP_Dase"/>
</dbReference>
<feature type="domain" description="VOC" evidence="1">
    <location>
        <begin position="2"/>
        <end position="127"/>
    </location>
</feature>
<gene>
    <name evidence="2" type="ORF">D0Z08_15950</name>
</gene>
<dbReference type="Pfam" id="PF00903">
    <property type="entry name" value="Glyoxalase"/>
    <property type="match status" value="1"/>
</dbReference>
<dbReference type="PROSITE" id="PS51819">
    <property type="entry name" value="VOC"/>
    <property type="match status" value="1"/>
</dbReference>
<evidence type="ECO:0000313" key="2">
    <source>
        <dbReference type="EMBL" id="RHW26133.1"/>
    </source>
</evidence>
<keyword evidence="3" id="KW-1185">Reference proteome</keyword>
<dbReference type="AlphaFoldDB" id="A0A417Y0H7"/>
<proteinExistence type="predicted"/>
<dbReference type="CDD" id="cd07246">
    <property type="entry name" value="VOC_like"/>
    <property type="match status" value="1"/>
</dbReference>
<dbReference type="PANTHER" id="PTHR34109:SF1">
    <property type="entry name" value="VOC DOMAIN-CONTAINING PROTEIN"/>
    <property type="match status" value="1"/>
</dbReference>
<sequence length="134" mass="14384">MTSELVPYLCVADARAAIDWYVEVLGADVVYEPIVMPDGKVGHVELAVDGARWMMADAHPEIDFEPPPADRGAGVTLHLTVPDVDRLCAAVTAAGTALDRGPEDSPPAGRVAVFRDPFGHRWFLNQPVPGITEP</sequence>